<organism evidence="8 9">
    <name type="scientific">Mya arenaria</name>
    <name type="common">Soft-shell clam</name>
    <dbReference type="NCBI Taxonomy" id="6604"/>
    <lineage>
        <taxon>Eukaryota</taxon>
        <taxon>Metazoa</taxon>
        <taxon>Spiralia</taxon>
        <taxon>Lophotrochozoa</taxon>
        <taxon>Mollusca</taxon>
        <taxon>Bivalvia</taxon>
        <taxon>Autobranchia</taxon>
        <taxon>Heteroconchia</taxon>
        <taxon>Euheterodonta</taxon>
        <taxon>Imparidentia</taxon>
        <taxon>Neoheterodontei</taxon>
        <taxon>Myida</taxon>
        <taxon>Myoidea</taxon>
        <taxon>Myidae</taxon>
        <taxon>Mya</taxon>
    </lineage>
</organism>
<dbReference type="InterPro" id="IPR033182">
    <property type="entry name" value="MIC26/MIC27_animal"/>
</dbReference>
<evidence type="ECO:0000256" key="2">
    <source>
        <dbReference type="ARBA" id="ARBA00010904"/>
    </source>
</evidence>
<keyword evidence="4 7" id="KW-1133">Transmembrane helix</keyword>
<gene>
    <name evidence="8" type="ORF">MAR_031744</name>
</gene>
<evidence type="ECO:0000313" key="8">
    <source>
        <dbReference type="EMBL" id="WAR17150.1"/>
    </source>
</evidence>
<sequence length="144" mass="15472">MHILTKVGIVSAVAVPFGAATYVSYTRPVPVQSRKIKISEDTTEMLREKLEIGKAHTEATISTIRADEGVNVPKISVIGASGLVGIVLGYRGSIFKKTGYSLFLMLATAALCYPTDAVDMSKQGFNKVKTAIKDQFSSKDDGKD</sequence>
<dbReference type="InterPro" id="IPR019166">
    <property type="entry name" value="MIC26/MIC27"/>
</dbReference>
<evidence type="ECO:0000256" key="4">
    <source>
        <dbReference type="ARBA" id="ARBA00022989"/>
    </source>
</evidence>
<keyword evidence="5 7" id="KW-0496">Mitochondrion</keyword>
<dbReference type="Proteomes" id="UP001164746">
    <property type="component" value="Chromosome 10"/>
</dbReference>
<evidence type="ECO:0000256" key="6">
    <source>
        <dbReference type="ARBA" id="ARBA00023136"/>
    </source>
</evidence>
<evidence type="ECO:0000256" key="7">
    <source>
        <dbReference type="RuleBase" id="RU363021"/>
    </source>
</evidence>
<comment type="subcellular location">
    <subcellularLocation>
        <location evidence="7">Mitochondrion inner membrane</location>
    </subcellularLocation>
    <subcellularLocation>
        <location evidence="1">Mitochondrion membrane</location>
    </subcellularLocation>
</comment>
<dbReference type="EMBL" id="CP111021">
    <property type="protein sequence ID" value="WAR17150.1"/>
    <property type="molecule type" value="Genomic_DNA"/>
</dbReference>
<keyword evidence="3 7" id="KW-0812">Transmembrane</keyword>
<comment type="subunit">
    <text evidence="7">Component of the mitochondrial contact site and cristae organizing system (MICOS) complex.</text>
</comment>
<reference evidence="8" key="1">
    <citation type="submission" date="2022-11" db="EMBL/GenBank/DDBJ databases">
        <title>Centuries of genome instability and evolution in soft-shell clam transmissible cancer (bioRxiv).</title>
        <authorList>
            <person name="Hart S.F.M."/>
            <person name="Yonemitsu M.A."/>
            <person name="Giersch R.M."/>
            <person name="Beal B.F."/>
            <person name="Arriagada G."/>
            <person name="Davis B.W."/>
            <person name="Ostrander E.A."/>
            <person name="Goff S.P."/>
            <person name="Metzger M.J."/>
        </authorList>
    </citation>
    <scope>NUCLEOTIDE SEQUENCE</scope>
    <source>
        <strain evidence="8">MELC-2E11</strain>
        <tissue evidence="8">Siphon/mantle</tissue>
    </source>
</reference>
<protein>
    <recommendedName>
        <fullName evidence="7">MICOS complex subunit</fullName>
    </recommendedName>
</protein>
<evidence type="ECO:0000256" key="1">
    <source>
        <dbReference type="ARBA" id="ARBA00004325"/>
    </source>
</evidence>
<dbReference type="Pfam" id="PF09769">
    <property type="entry name" value="ApoO"/>
    <property type="match status" value="1"/>
</dbReference>
<keyword evidence="7" id="KW-0999">Mitochondrion inner membrane</keyword>
<proteinExistence type="inferred from homology"/>
<accession>A0ABY7F4N9</accession>
<evidence type="ECO:0000256" key="5">
    <source>
        <dbReference type="ARBA" id="ARBA00023128"/>
    </source>
</evidence>
<name>A0ABY7F4N9_MYAAR</name>
<feature type="transmembrane region" description="Helical" evidence="7">
    <location>
        <begin position="7"/>
        <end position="25"/>
    </location>
</feature>
<evidence type="ECO:0000313" key="9">
    <source>
        <dbReference type="Proteomes" id="UP001164746"/>
    </source>
</evidence>
<keyword evidence="6 7" id="KW-0472">Membrane</keyword>
<keyword evidence="9" id="KW-1185">Reference proteome</keyword>
<comment type="function">
    <text evidence="7">Component of the MICOS complex, a large protein complex of the mitochondrial inner membrane that plays crucial roles in the maintenance of crista junctions, inner membrane architecture, and formation of contact sites to the outer membrane.</text>
</comment>
<dbReference type="PANTHER" id="PTHR14564">
    <property type="entry name" value="MICOS COMPLEX SUBUNIT MIC26 / MIC27 FAMILY MEMBER"/>
    <property type="match status" value="1"/>
</dbReference>
<evidence type="ECO:0000256" key="3">
    <source>
        <dbReference type="ARBA" id="ARBA00022692"/>
    </source>
</evidence>
<comment type="similarity">
    <text evidence="2">Belongs to the apolipoprotein O/MICOS complex subunit Mic27 family.</text>
</comment>